<sequence>MNRGAAAAAEDPKCLYTAMSPPCPCVPRCVLVRLAILSSLCGLLAGDSERDRVHELMSRHPVIDGHNDLAIQLRVHSNNLLSRVDLHNLPSVATDITRLRAGHVQTQVFAAYVLCGAQDKDAVRLTLEQVDVLRRVCTEYKDLELGCGARRRRGPIACVLSVEGGHSIDSSLPALRMFYQLGVRSMALTHNCNTPWAASSSSLYDYYPRENNSLTSFGRAVVTEMNRLGMIVDLSHSSWDTARTAIHVSKAPVIFSHSSAHAVCNHNRNVPDWLLHELKKKGGLIMVNLFSDFVACKGEATVSAVADHFDHIRKTIGAESIGIGGDYDGVHRNCCRRKWSEQEVAGVLRHNFLRVFDEVERVMKRRWLQEEVKNPCRLVLHQPTQAHRVKGRSSSAGSLRPPHLLWTLLLLLLLPGLLALY</sequence>
<organism evidence="2 3">
    <name type="scientific">Merluccius polli</name>
    <name type="common">Benguela hake</name>
    <name type="synonym">Merluccius cadenati</name>
    <dbReference type="NCBI Taxonomy" id="89951"/>
    <lineage>
        <taxon>Eukaryota</taxon>
        <taxon>Metazoa</taxon>
        <taxon>Chordata</taxon>
        <taxon>Craniata</taxon>
        <taxon>Vertebrata</taxon>
        <taxon>Euteleostomi</taxon>
        <taxon>Actinopterygii</taxon>
        <taxon>Neopterygii</taxon>
        <taxon>Teleostei</taxon>
        <taxon>Neoteleostei</taxon>
        <taxon>Acanthomorphata</taxon>
        <taxon>Zeiogadaria</taxon>
        <taxon>Gadariae</taxon>
        <taxon>Gadiformes</taxon>
        <taxon>Gadoidei</taxon>
        <taxon>Merlucciidae</taxon>
        <taxon>Merluccius</taxon>
    </lineage>
</organism>
<keyword evidence="1" id="KW-0449">Lipoprotein</keyword>
<comment type="subunit">
    <text evidence="1">Homodimer; disulfide-linked.</text>
</comment>
<dbReference type="Pfam" id="PF01244">
    <property type="entry name" value="Peptidase_M19"/>
    <property type="match status" value="1"/>
</dbReference>
<dbReference type="EC" id="3.4.13.19" evidence="1"/>
<keyword evidence="1" id="KW-0325">Glycoprotein</keyword>
<dbReference type="EMBL" id="JAOPHQ010005307">
    <property type="protein sequence ID" value="KAK0135974.1"/>
    <property type="molecule type" value="Genomic_DNA"/>
</dbReference>
<keyword evidence="1" id="KW-0378">Hydrolase</keyword>
<keyword evidence="1" id="KW-0479">Metal-binding</keyword>
<dbReference type="PROSITE" id="PS51365">
    <property type="entry name" value="RENAL_DIPEPTIDASE_2"/>
    <property type="match status" value="1"/>
</dbReference>
<evidence type="ECO:0000256" key="1">
    <source>
        <dbReference type="RuleBase" id="RU341113"/>
    </source>
</evidence>
<comment type="caution">
    <text evidence="2">The sequence shown here is derived from an EMBL/GenBank/DDBJ whole genome shotgun (WGS) entry which is preliminary data.</text>
</comment>
<keyword evidence="1" id="KW-0336">GPI-anchor</keyword>
<dbReference type="PANTHER" id="PTHR10443:SF9">
    <property type="entry name" value="DIPEPTIDASE 2"/>
    <property type="match status" value="1"/>
</dbReference>
<comment type="subcellular location">
    <subcellularLocation>
        <location evidence="1">Membrane</location>
        <topology evidence="1">Lipid-anchor</topology>
        <topology evidence="1">GPI-anchor</topology>
    </subcellularLocation>
</comment>
<dbReference type="Proteomes" id="UP001174136">
    <property type="component" value="Unassembled WGS sequence"/>
</dbReference>
<accession>A0AA47M965</accession>
<reference evidence="2" key="1">
    <citation type="journal article" date="2023" name="Front. Mar. Sci.">
        <title>A new Merluccius polli reference genome to investigate the effects of global change in West African waters.</title>
        <authorList>
            <person name="Mateo J.L."/>
            <person name="Blanco-Fernandez C."/>
            <person name="Garcia-Vazquez E."/>
            <person name="Machado-Schiaffino G."/>
        </authorList>
    </citation>
    <scope>NUCLEOTIDE SEQUENCE</scope>
    <source>
        <strain evidence="2">C29</strain>
        <tissue evidence="2">Fin</tissue>
    </source>
</reference>
<name>A0AA47M965_MERPO</name>
<dbReference type="PANTHER" id="PTHR10443">
    <property type="entry name" value="MICROSOMAL DIPEPTIDASE"/>
    <property type="match status" value="1"/>
</dbReference>
<keyword evidence="1" id="KW-0482">Metalloprotease</keyword>
<dbReference type="GO" id="GO:0098552">
    <property type="term" value="C:side of membrane"/>
    <property type="evidence" value="ECO:0007669"/>
    <property type="project" value="UniProtKB-KW"/>
</dbReference>
<dbReference type="AlphaFoldDB" id="A0AA47M965"/>
<dbReference type="InterPro" id="IPR032466">
    <property type="entry name" value="Metal_Hydrolase"/>
</dbReference>
<keyword evidence="3" id="KW-1185">Reference proteome</keyword>
<dbReference type="Gene3D" id="3.20.20.140">
    <property type="entry name" value="Metal-dependent hydrolases"/>
    <property type="match status" value="1"/>
</dbReference>
<keyword evidence="1" id="KW-0224">Dipeptidase</keyword>
<protein>
    <recommendedName>
        <fullName evidence="1">Dipeptidase</fullName>
        <ecNumber evidence="1">3.4.13.19</ecNumber>
    </recommendedName>
</protein>
<comment type="similarity">
    <text evidence="1">Belongs to the metallo-dependent hydrolases superfamily. Peptidase M19 family.</text>
</comment>
<keyword evidence="1" id="KW-1015">Disulfide bond</keyword>
<comment type="cofactor">
    <cofactor evidence="1">
        <name>Zn(2+)</name>
        <dbReference type="ChEBI" id="CHEBI:29105"/>
    </cofactor>
</comment>
<gene>
    <name evidence="2" type="primary">Dpep2</name>
    <name evidence="2" type="ORF">N1851_028138</name>
</gene>
<dbReference type="GO" id="GO:0046872">
    <property type="term" value="F:metal ion binding"/>
    <property type="evidence" value="ECO:0007669"/>
    <property type="project" value="UniProtKB-UniRule"/>
</dbReference>
<keyword evidence="1" id="KW-0472">Membrane</keyword>
<comment type="catalytic activity">
    <reaction evidence="1">
        <text>an L-aminoacyl-L-amino acid + H2O = 2 an L-alpha-amino acid</text>
        <dbReference type="Rhea" id="RHEA:48940"/>
        <dbReference type="ChEBI" id="CHEBI:15377"/>
        <dbReference type="ChEBI" id="CHEBI:59869"/>
        <dbReference type="ChEBI" id="CHEBI:77460"/>
        <dbReference type="EC" id="3.4.13.19"/>
    </reaction>
</comment>
<proteinExistence type="inferred from homology"/>
<evidence type="ECO:0000313" key="3">
    <source>
        <dbReference type="Proteomes" id="UP001174136"/>
    </source>
</evidence>
<dbReference type="PROSITE" id="PS00869">
    <property type="entry name" value="RENAL_DIPEPTIDASE_1"/>
    <property type="match status" value="1"/>
</dbReference>
<dbReference type="InterPro" id="IPR008257">
    <property type="entry name" value="Pept_M19"/>
</dbReference>
<dbReference type="GO" id="GO:0070573">
    <property type="term" value="F:metallodipeptidase activity"/>
    <property type="evidence" value="ECO:0007669"/>
    <property type="project" value="InterPro"/>
</dbReference>
<evidence type="ECO:0000313" key="2">
    <source>
        <dbReference type="EMBL" id="KAK0135974.1"/>
    </source>
</evidence>
<dbReference type="CDD" id="cd01301">
    <property type="entry name" value="rDP_like"/>
    <property type="match status" value="1"/>
</dbReference>
<keyword evidence="1" id="KW-0862">Zinc</keyword>
<dbReference type="InterPro" id="IPR000180">
    <property type="entry name" value="Dipep_AS"/>
</dbReference>
<keyword evidence="1" id="KW-0645">Protease</keyword>
<dbReference type="SUPFAM" id="SSF51556">
    <property type="entry name" value="Metallo-dependent hydrolases"/>
    <property type="match status" value="1"/>
</dbReference>
<dbReference type="GO" id="GO:0006508">
    <property type="term" value="P:proteolysis"/>
    <property type="evidence" value="ECO:0007669"/>
    <property type="project" value="UniProtKB-KW"/>
</dbReference>